<dbReference type="PROSITE" id="PS00108">
    <property type="entry name" value="PROTEIN_KINASE_ST"/>
    <property type="match status" value="1"/>
</dbReference>
<dbReference type="PANTHER" id="PTHR32444">
    <property type="entry name" value="BULB-TYPE LECTIN DOMAIN-CONTAINING PROTEIN"/>
    <property type="match status" value="1"/>
</dbReference>
<keyword evidence="3" id="KW-1003">Cell membrane</keyword>
<dbReference type="InterPro" id="IPR024171">
    <property type="entry name" value="SRK-like_kinase"/>
</dbReference>
<dbReference type="InterPro" id="IPR000719">
    <property type="entry name" value="Prot_kinase_dom"/>
</dbReference>
<evidence type="ECO:0000256" key="16">
    <source>
        <dbReference type="ARBA" id="ARBA00023170"/>
    </source>
</evidence>
<evidence type="ECO:0000256" key="15">
    <source>
        <dbReference type="ARBA" id="ARBA00023157"/>
    </source>
</evidence>
<dbReference type="GO" id="GO:0005886">
    <property type="term" value="C:plasma membrane"/>
    <property type="evidence" value="ECO:0007669"/>
    <property type="project" value="UniProtKB-SubCell"/>
</dbReference>
<dbReference type="SUPFAM" id="SSF51110">
    <property type="entry name" value="alpha-D-mannose-specific plant lectins"/>
    <property type="match status" value="1"/>
</dbReference>
<keyword evidence="11 23" id="KW-0418">Kinase</keyword>
<keyword evidence="8" id="KW-0732">Signal</keyword>
<comment type="caution">
    <text evidence="23">The sequence shown here is derived from an EMBL/GenBank/DDBJ whole genome shotgun (WGS) entry which is preliminary data.</text>
</comment>
<keyword evidence="5" id="KW-0597">Phosphoprotein</keyword>
<dbReference type="Pfam" id="PF08276">
    <property type="entry name" value="PAN_2"/>
    <property type="match status" value="1"/>
</dbReference>
<dbReference type="FunFam" id="2.90.10.10:FF:000009">
    <property type="entry name" value="Receptor-like serine/threonine-protein kinase SD1-8"/>
    <property type="match status" value="1"/>
</dbReference>
<dbReference type="PANTHER" id="PTHR32444:SF235">
    <property type="entry name" value="OS01G0783900 PROTEIN"/>
    <property type="match status" value="1"/>
</dbReference>
<evidence type="ECO:0000259" key="20">
    <source>
        <dbReference type="PROSITE" id="PS50011"/>
    </source>
</evidence>
<evidence type="ECO:0000313" key="23">
    <source>
        <dbReference type="EMBL" id="PNY17842.1"/>
    </source>
</evidence>
<evidence type="ECO:0000256" key="19">
    <source>
        <dbReference type="ARBA" id="ARBA00048679"/>
    </source>
</evidence>
<evidence type="ECO:0000256" key="10">
    <source>
        <dbReference type="ARBA" id="ARBA00022741"/>
    </source>
</evidence>
<dbReference type="ExpressionAtlas" id="A0A2K3PRC7">
    <property type="expression patterns" value="baseline"/>
</dbReference>
<comment type="subcellular location">
    <subcellularLocation>
        <location evidence="1">Cell membrane</location>
        <topology evidence="1">Single-pass type I membrane protein</topology>
    </subcellularLocation>
</comment>
<keyword evidence="9 23" id="KW-0430">Lectin</keyword>
<evidence type="ECO:0000259" key="21">
    <source>
        <dbReference type="PROSITE" id="PS50927"/>
    </source>
</evidence>
<name>A0A2K3PRC7_TRIPR</name>
<evidence type="ECO:0000256" key="1">
    <source>
        <dbReference type="ARBA" id="ARBA00004251"/>
    </source>
</evidence>
<dbReference type="GO" id="GO:0048544">
    <property type="term" value="P:recognition of pollen"/>
    <property type="evidence" value="ECO:0007669"/>
    <property type="project" value="InterPro"/>
</dbReference>
<evidence type="ECO:0000256" key="12">
    <source>
        <dbReference type="ARBA" id="ARBA00022840"/>
    </source>
</evidence>
<evidence type="ECO:0000256" key="18">
    <source>
        <dbReference type="ARBA" id="ARBA00047899"/>
    </source>
</evidence>
<dbReference type="InterPro" id="IPR008271">
    <property type="entry name" value="Ser/Thr_kinase_AS"/>
</dbReference>
<dbReference type="SMART" id="SM00108">
    <property type="entry name" value="B_lectin"/>
    <property type="match status" value="1"/>
</dbReference>
<dbReference type="PIRSF" id="PIRSF000641">
    <property type="entry name" value="SRK"/>
    <property type="match status" value="1"/>
</dbReference>
<reference evidence="23 24" key="2">
    <citation type="journal article" date="2017" name="Front. Plant Sci.">
        <title>Gene Classification and Mining of Molecular Markers Useful in Red Clover (Trifolium pratense) Breeding.</title>
        <authorList>
            <person name="Istvanek J."/>
            <person name="Dluhosova J."/>
            <person name="Dluhos P."/>
            <person name="Patkova L."/>
            <person name="Nedelnik J."/>
            <person name="Repkova J."/>
        </authorList>
    </citation>
    <scope>NUCLEOTIDE SEQUENCE [LARGE SCALE GENOMIC DNA]</scope>
    <source>
        <strain evidence="24">cv. Tatra</strain>
        <tissue evidence="23">Young leaves</tissue>
    </source>
</reference>
<comment type="catalytic activity">
    <reaction evidence="19">
        <text>L-seryl-[protein] + ATP = O-phospho-L-seryl-[protein] + ADP + H(+)</text>
        <dbReference type="Rhea" id="RHEA:17989"/>
        <dbReference type="Rhea" id="RHEA-COMP:9863"/>
        <dbReference type="Rhea" id="RHEA-COMP:11604"/>
        <dbReference type="ChEBI" id="CHEBI:15378"/>
        <dbReference type="ChEBI" id="CHEBI:29999"/>
        <dbReference type="ChEBI" id="CHEBI:30616"/>
        <dbReference type="ChEBI" id="CHEBI:83421"/>
        <dbReference type="ChEBI" id="CHEBI:456216"/>
        <dbReference type="EC" id="2.7.11.1"/>
    </reaction>
</comment>
<dbReference type="Pfam" id="PF00069">
    <property type="entry name" value="Pkinase"/>
    <property type="match status" value="1"/>
</dbReference>
<dbReference type="SMART" id="SM00220">
    <property type="entry name" value="S_TKc"/>
    <property type="match status" value="1"/>
</dbReference>
<dbReference type="InterPro" id="IPR001480">
    <property type="entry name" value="Bulb-type_lectin_dom"/>
</dbReference>
<dbReference type="GO" id="GO:0005524">
    <property type="term" value="F:ATP binding"/>
    <property type="evidence" value="ECO:0007669"/>
    <property type="project" value="UniProtKB-KW"/>
</dbReference>
<dbReference type="Gene3D" id="2.90.10.10">
    <property type="entry name" value="Bulb-type lectin domain"/>
    <property type="match status" value="1"/>
</dbReference>
<evidence type="ECO:0000256" key="9">
    <source>
        <dbReference type="ARBA" id="ARBA00022734"/>
    </source>
</evidence>
<keyword evidence="7" id="KW-0812">Transmembrane</keyword>
<organism evidence="23 24">
    <name type="scientific">Trifolium pratense</name>
    <name type="common">Red clover</name>
    <dbReference type="NCBI Taxonomy" id="57577"/>
    <lineage>
        <taxon>Eukaryota</taxon>
        <taxon>Viridiplantae</taxon>
        <taxon>Streptophyta</taxon>
        <taxon>Embryophyta</taxon>
        <taxon>Tracheophyta</taxon>
        <taxon>Spermatophyta</taxon>
        <taxon>Magnoliopsida</taxon>
        <taxon>eudicotyledons</taxon>
        <taxon>Gunneridae</taxon>
        <taxon>Pentapetalae</taxon>
        <taxon>rosids</taxon>
        <taxon>fabids</taxon>
        <taxon>Fabales</taxon>
        <taxon>Fabaceae</taxon>
        <taxon>Papilionoideae</taxon>
        <taxon>50 kb inversion clade</taxon>
        <taxon>NPAAA clade</taxon>
        <taxon>Hologalegina</taxon>
        <taxon>IRL clade</taxon>
        <taxon>Trifolieae</taxon>
        <taxon>Trifolium</taxon>
    </lineage>
</organism>
<keyword evidence="12" id="KW-0067">ATP-binding</keyword>
<dbReference type="SMART" id="SM00473">
    <property type="entry name" value="PAN_AP"/>
    <property type="match status" value="1"/>
</dbReference>
<keyword evidence="17" id="KW-0325">Glycoprotein</keyword>
<dbReference type="Proteomes" id="UP000236291">
    <property type="component" value="Unassembled WGS sequence"/>
</dbReference>
<keyword evidence="15" id="KW-1015">Disulfide bond</keyword>
<dbReference type="CDD" id="cd00028">
    <property type="entry name" value="B_lectin"/>
    <property type="match status" value="1"/>
</dbReference>
<evidence type="ECO:0000256" key="3">
    <source>
        <dbReference type="ARBA" id="ARBA00022475"/>
    </source>
</evidence>
<evidence type="ECO:0000256" key="4">
    <source>
        <dbReference type="ARBA" id="ARBA00022527"/>
    </source>
</evidence>
<dbReference type="GO" id="GO:0030246">
    <property type="term" value="F:carbohydrate binding"/>
    <property type="evidence" value="ECO:0007669"/>
    <property type="project" value="UniProtKB-KW"/>
</dbReference>
<keyword evidence="16 23" id="KW-0675">Receptor</keyword>
<dbReference type="AlphaFoldDB" id="A0A2K3PRC7"/>
<feature type="domain" description="Protein kinase" evidence="20">
    <location>
        <begin position="630"/>
        <end position="777"/>
    </location>
</feature>
<keyword evidence="4" id="KW-0723">Serine/threonine-protein kinase</keyword>
<keyword evidence="13" id="KW-1133">Transmembrane helix</keyword>
<evidence type="ECO:0000256" key="11">
    <source>
        <dbReference type="ARBA" id="ARBA00022777"/>
    </source>
</evidence>
<evidence type="ECO:0000256" key="6">
    <source>
        <dbReference type="ARBA" id="ARBA00022679"/>
    </source>
</evidence>
<keyword evidence="10" id="KW-0547">Nucleotide-binding</keyword>
<dbReference type="Pfam" id="PF00954">
    <property type="entry name" value="S_locus_glycop"/>
    <property type="match status" value="1"/>
</dbReference>
<dbReference type="STRING" id="57577.A0A2K3PRC7"/>
<evidence type="ECO:0000313" key="24">
    <source>
        <dbReference type="Proteomes" id="UP000236291"/>
    </source>
</evidence>
<feature type="domain" description="Apple" evidence="22">
    <location>
        <begin position="313"/>
        <end position="409"/>
    </location>
</feature>
<dbReference type="InterPro" id="IPR000858">
    <property type="entry name" value="S_locus_glycoprot_dom"/>
</dbReference>
<evidence type="ECO:0000256" key="7">
    <source>
        <dbReference type="ARBA" id="ARBA00022692"/>
    </source>
</evidence>
<protein>
    <recommendedName>
        <fullName evidence="2">non-specific serine/threonine protein kinase</fullName>
        <ecNumber evidence="2">2.7.11.1</ecNumber>
    </recommendedName>
</protein>
<dbReference type="Pfam" id="PF01453">
    <property type="entry name" value="B_lectin"/>
    <property type="match status" value="1"/>
</dbReference>
<gene>
    <name evidence="23" type="ORF">L195_g014594</name>
</gene>
<evidence type="ECO:0000259" key="22">
    <source>
        <dbReference type="PROSITE" id="PS50948"/>
    </source>
</evidence>
<dbReference type="SUPFAM" id="SSF56112">
    <property type="entry name" value="Protein kinase-like (PK-like)"/>
    <property type="match status" value="1"/>
</dbReference>
<feature type="domain" description="Bulb-type lectin" evidence="21">
    <location>
        <begin position="2"/>
        <end position="131"/>
    </location>
</feature>
<dbReference type="InterPro" id="IPR003609">
    <property type="entry name" value="Pan_app"/>
</dbReference>
<dbReference type="PROSITE" id="PS50927">
    <property type="entry name" value="BULB_LECTIN"/>
    <property type="match status" value="1"/>
</dbReference>
<evidence type="ECO:0000256" key="17">
    <source>
        <dbReference type="ARBA" id="ARBA00023180"/>
    </source>
</evidence>
<evidence type="ECO:0000256" key="13">
    <source>
        <dbReference type="ARBA" id="ARBA00022989"/>
    </source>
</evidence>
<evidence type="ECO:0000256" key="14">
    <source>
        <dbReference type="ARBA" id="ARBA00023136"/>
    </source>
</evidence>
<dbReference type="EC" id="2.7.11.1" evidence="2"/>
<accession>A0A2K3PRC7</accession>
<evidence type="ECO:0000256" key="8">
    <source>
        <dbReference type="ARBA" id="ARBA00022729"/>
    </source>
</evidence>
<sequence length="777" mass="88148">ARNTLNFGNNISQQESLVSIGKKFQLGFFSPNESGSNTTSLKKYLGIWYRNLEEKNTVVWVANRNKPIVDSDGVFQIAEDGNLVVADASQSYWSTELAKVSSSRNRLVKLLDSGNLVLMDDDGYMLWQSFQHPTDTFLPGMKMNINLTLSSWRNENDPESGSFAFEQAKKSYRVNNHSQLYWEFDGQNLDKMFHIILGLLENTTTSHSNYSKLLKKNMTQQIFNYDKSRLVMNSSGEIQFWKWEDNFQWMKIWGQPSDICDIHNYCGNFSSCSKDNWIPCKCLPGFRKLSDDAPRYQLGERFQGCVRKSQTSCLPKVMATANNEMIFINLTKIKVGNPDIGLQSESEANCQSMCLNMCSVSRCNAYSYNNATYSDRSSIFSCWIWTRELPTLQEDQDDGRDLSILVKRSDIESTAKSCEPCGTYIIPYPLSTGPKCGDPMYNKFSCNLLTGQLSFMLSDGKSYRVTVIDEGGRKFYIQTNDTNRCGDSSSSSYQTSSPFSVINWCSNEDEIELDWAPAPEPHCDKYVECKNWPHSTCIAKNGGETRIIKKPFNQSNAIDSSSNLYSHHYPNMYNGVCLYKVSIQIQESLYNSEKHVKGLIGLGSLEENDGESIEVPYYTFRSIQLATNNFSDSNKLGQGGYGPVYKGRFPGGQDIAIKRLSSVSTQGLHEFKNEVVLIAKLQHRNLVRLRGYCVKGDEKILLYEYMSNKSLDTFIFGIARGMLYLHQDSRLRVIHRDLKTSNILLDEEMIPKISDFGLAKIFGGKETEASTQRVMGT</sequence>
<dbReference type="Gene3D" id="3.30.200.20">
    <property type="entry name" value="Phosphorylase Kinase, domain 1"/>
    <property type="match status" value="1"/>
</dbReference>
<dbReference type="FunFam" id="1.10.510.10:FF:001023">
    <property type="entry name" value="Os07g0541700 protein"/>
    <property type="match status" value="1"/>
</dbReference>
<evidence type="ECO:0000256" key="5">
    <source>
        <dbReference type="ARBA" id="ARBA00022553"/>
    </source>
</evidence>
<dbReference type="Gene3D" id="1.10.510.10">
    <property type="entry name" value="Transferase(Phosphotransferase) domain 1"/>
    <property type="match status" value="1"/>
</dbReference>
<proteinExistence type="predicted"/>
<dbReference type="GO" id="GO:0004674">
    <property type="term" value="F:protein serine/threonine kinase activity"/>
    <property type="evidence" value="ECO:0007669"/>
    <property type="project" value="UniProtKB-KW"/>
</dbReference>
<dbReference type="EMBL" id="ASHM01009716">
    <property type="protein sequence ID" value="PNY17842.1"/>
    <property type="molecule type" value="Genomic_DNA"/>
</dbReference>
<dbReference type="InterPro" id="IPR036426">
    <property type="entry name" value="Bulb-type_lectin_dom_sf"/>
</dbReference>
<keyword evidence="14" id="KW-0472">Membrane</keyword>
<evidence type="ECO:0000256" key="2">
    <source>
        <dbReference type="ARBA" id="ARBA00012513"/>
    </source>
</evidence>
<dbReference type="PROSITE" id="PS50948">
    <property type="entry name" value="PAN"/>
    <property type="match status" value="1"/>
</dbReference>
<dbReference type="InterPro" id="IPR011009">
    <property type="entry name" value="Kinase-like_dom_sf"/>
</dbReference>
<comment type="catalytic activity">
    <reaction evidence="18">
        <text>L-threonyl-[protein] + ATP = O-phospho-L-threonyl-[protein] + ADP + H(+)</text>
        <dbReference type="Rhea" id="RHEA:46608"/>
        <dbReference type="Rhea" id="RHEA-COMP:11060"/>
        <dbReference type="Rhea" id="RHEA-COMP:11605"/>
        <dbReference type="ChEBI" id="CHEBI:15378"/>
        <dbReference type="ChEBI" id="CHEBI:30013"/>
        <dbReference type="ChEBI" id="CHEBI:30616"/>
        <dbReference type="ChEBI" id="CHEBI:61977"/>
        <dbReference type="ChEBI" id="CHEBI:456216"/>
        <dbReference type="EC" id="2.7.11.1"/>
    </reaction>
</comment>
<feature type="non-terminal residue" evidence="23">
    <location>
        <position position="1"/>
    </location>
</feature>
<reference evidence="23 24" key="1">
    <citation type="journal article" date="2014" name="Am. J. Bot.">
        <title>Genome assembly and annotation for red clover (Trifolium pratense; Fabaceae).</title>
        <authorList>
            <person name="Istvanek J."/>
            <person name="Jaros M."/>
            <person name="Krenek A."/>
            <person name="Repkova J."/>
        </authorList>
    </citation>
    <scope>NUCLEOTIDE SEQUENCE [LARGE SCALE GENOMIC DNA]</scope>
    <source>
        <strain evidence="24">cv. Tatra</strain>
        <tissue evidence="23">Young leaves</tissue>
    </source>
</reference>
<dbReference type="FunFam" id="3.30.200.20:FF:000330">
    <property type="entry name" value="G-type lectin S-receptor-like serine/threonine-protein kinase At4g03230"/>
    <property type="match status" value="1"/>
</dbReference>
<keyword evidence="6" id="KW-0808">Transferase</keyword>
<dbReference type="PROSITE" id="PS50011">
    <property type="entry name" value="PROTEIN_KINASE_DOM"/>
    <property type="match status" value="1"/>
</dbReference>